<dbReference type="PANTHER" id="PTHR34978:SF3">
    <property type="entry name" value="SLR0241 PROTEIN"/>
    <property type="match status" value="1"/>
</dbReference>
<dbReference type="InterPro" id="IPR008756">
    <property type="entry name" value="Peptidase_M56"/>
</dbReference>
<evidence type="ECO:0000256" key="1">
    <source>
        <dbReference type="SAM" id="Phobius"/>
    </source>
</evidence>
<accession>A0A0L1JR50</accession>
<organism evidence="3 4">
    <name type="scientific">Pseudaestuariivita atlantica</name>
    <dbReference type="NCBI Taxonomy" id="1317121"/>
    <lineage>
        <taxon>Bacteria</taxon>
        <taxon>Pseudomonadati</taxon>
        <taxon>Pseudomonadota</taxon>
        <taxon>Alphaproteobacteria</taxon>
        <taxon>Rhodobacterales</taxon>
        <taxon>Paracoccaceae</taxon>
        <taxon>Pseudaestuariivita</taxon>
    </lineage>
</organism>
<evidence type="ECO:0000313" key="4">
    <source>
        <dbReference type="Proteomes" id="UP000036938"/>
    </source>
</evidence>
<keyword evidence="1" id="KW-0472">Membrane</keyword>
<dbReference type="RefSeq" id="WP_050530366.1">
    <property type="nucleotide sequence ID" value="NZ_AQQZ01000003.1"/>
</dbReference>
<sequence>MQTTKFLIDLYIDANILLAVAWMVWALARLALDHGGLRHNYATQVQFTQGLMLATLASPLVALGFIELGARLVPGQSLTASDLVLAQFLDGRIGMEAVQFQALLEIRPWIVQELAAAQSPLAVSLWAAFGAGFALALARTVWRIGALRRLVAEAFVLRRAPGLDIRISDDTTVPFSTRGLRRRHVVLPATLVADSTAMKIALAHEMQHMRRADVEWEVALELLRPLFFWNPFFGLWKRGLDRLRELSVDQALMRRGRITPRAYANCLLSVCKASLNARGQISPMTARVPFLGISRALAGRRNIRVLRHRITAMSVRPADRAGLVWVWAPIVVTAIVIGAGAATLKKPGDWSQDRLMLSTIVNLERMESRNTSPAGF</sequence>
<dbReference type="EMBL" id="AQQZ01000003">
    <property type="protein sequence ID" value="KNG94215.1"/>
    <property type="molecule type" value="Genomic_DNA"/>
</dbReference>
<dbReference type="STRING" id="1317121.ATO11_08310"/>
<keyword evidence="4" id="KW-1185">Reference proteome</keyword>
<feature type="transmembrane region" description="Helical" evidence="1">
    <location>
        <begin position="12"/>
        <end position="32"/>
    </location>
</feature>
<feature type="transmembrane region" description="Helical" evidence="1">
    <location>
        <begin position="323"/>
        <end position="344"/>
    </location>
</feature>
<keyword evidence="1" id="KW-0812">Transmembrane</keyword>
<feature type="transmembrane region" description="Helical" evidence="1">
    <location>
        <begin position="53"/>
        <end position="73"/>
    </location>
</feature>
<proteinExistence type="predicted"/>
<dbReference type="PATRIC" id="fig|1317121.7.peg.2272"/>
<dbReference type="PANTHER" id="PTHR34978">
    <property type="entry name" value="POSSIBLE SENSOR-TRANSDUCER PROTEIN BLAR"/>
    <property type="match status" value="1"/>
</dbReference>
<protein>
    <recommendedName>
        <fullName evidence="2">Peptidase M56 domain-containing protein</fullName>
    </recommendedName>
</protein>
<dbReference type="OrthoDB" id="7743548at2"/>
<evidence type="ECO:0000259" key="2">
    <source>
        <dbReference type="Pfam" id="PF05569"/>
    </source>
</evidence>
<gene>
    <name evidence="3" type="ORF">ATO11_08310</name>
</gene>
<name>A0A0L1JR50_9RHOB</name>
<dbReference type="Proteomes" id="UP000036938">
    <property type="component" value="Unassembled WGS sequence"/>
</dbReference>
<comment type="caution">
    <text evidence="3">The sequence shown here is derived from an EMBL/GenBank/DDBJ whole genome shotgun (WGS) entry which is preliminary data.</text>
</comment>
<dbReference type="CDD" id="cd07341">
    <property type="entry name" value="M56_BlaR1_MecR1_like"/>
    <property type="match status" value="1"/>
</dbReference>
<dbReference type="InterPro" id="IPR052173">
    <property type="entry name" value="Beta-lactam_resp_regulator"/>
</dbReference>
<dbReference type="Pfam" id="PF05569">
    <property type="entry name" value="Peptidase_M56"/>
    <property type="match status" value="1"/>
</dbReference>
<feature type="domain" description="Peptidase M56" evidence="2">
    <location>
        <begin position="163"/>
        <end position="276"/>
    </location>
</feature>
<dbReference type="AlphaFoldDB" id="A0A0L1JR50"/>
<feature type="transmembrane region" description="Helical" evidence="1">
    <location>
        <begin position="123"/>
        <end position="142"/>
    </location>
</feature>
<evidence type="ECO:0000313" key="3">
    <source>
        <dbReference type="EMBL" id="KNG94215.1"/>
    </source>
</evidence>
<reference evidence="3 4" key="1">
    <citation type="journal article" date="2015" name="Int. J. Syst. Evol. Microbiol.">
        <title>Aestuariivita atlantica sp. nov., isolated from deep sea sediment of the Atlantic Ocean.</title>
        <authorList>
            <person name="Li G."/>
            <person name="Lai Q."/>
            <person name="Du Y."/>
            <person name="Liu X."/>
            <person name="Sun F."/>
            <person name="Shao Z."/>
        </authorList>
    </citation>
    <scope>NUCLEOTIDE SEQUENCE [LARGE SCALE GENOMIC DNA]</scope>
    <source>
        <strain evidence="3 4">22II-S11-z3</strain>
    </source>
</reference>
<keyword evidence="1" id="KW-1133">Transmembrane helix</keyword>